<keyword evidence="4" id="KW-1185">Reference proteome</keyword>
<organism evidence="3 4">
    <name type="scientific">Reyranella soli</name>
    <dbReference type="NCBI Taxonomy" id="1230389"/>
    <lineage>
        <taxon>Bacteria</taxon>
        <taxon>Pseudomonadati</taxon>
        <taxon>Pseudomonadota</taxon>
        <taxon>Alphaproteobacteria</taxon>
        <taxon>Hyphomicrobiales</taxon>
        <taxon>Reyranellaceae</taxon>
        <taxon>Reyranella</taxon>
    </lineage>
</organism>
<dbReference type="Gene3D" id="3.40.190.170">
    <property type="entry name" value="Bacterial extracellular solute-binding protein, family 7"/>
    <property type="match status" value="1"/>
</dbReference>
<keyword evidence="1 2" id="KW-0732">Signal</keyword>
<evidence type="ECO:0000313" key="3">
    <source>
        <dbReference type="EMBL" id="GEP60512.1"/>
    </source>
</evidence>
<dbReference type="AlphaFoldDB" id="A0A512NNK8"/>
<dbReference type="CDD" id="cd13665">
    <property type="entry name" value="PBP2_TRAP_Dctp3_4"/>
    <property type="match status" value="1"/>
</dbReference>
<dbReference type="Proteomes" id="UP000321058">
    <property type="component" value="Unassembled WGS sequence"/>
</dbReference>
<dbReference type="PANTHER" id="PTHR33376">
    <property type="match status" value="1"/>
</dbReference>
<name>A0A512NNK8_9HYPH</name>
<proteinExistence type="predicted"/>
<evidence type="ECO:0000256" key="2">
    <source>
        <dbReference type="SAM" id="SignalP"/>
    </source>
</evidence>
<dbReference type="InterPro" id="IPR038404">
    <property type="entry name" value="TRAP_DctP_sf"/>
</dbReference>
<gene>
    <name evidence="3" type="ORF">RSO01_76780</name>
</gene>
<reference evidence="3 4" key="1">
    <citation type="submission" date="2019-07" db="EMBL/GenBank/DDBJ databases">
        <title>Whole genome shotgun sequence of Reyranella soli NBRC 108950.</title>
        <authorList>
            <person name="Hosoyama A."/>
            <person name="Uohara A."/>
            <person name="Ohji S."/>
            <person name="Ichikawa N."/>
        </authorList>
    </citation>
    <scope>NUCLEOTIDE SEQUENCE [LARGE SCALE GENOMIC DNA]</scope>
    <source>
        <strain evidence="3 4">NBRC 108950</strain>
    </source>
</reference>
<dbReference type="EMBL" id="BKAJ01000167">
    <property type="protein sequence ID" value="GEP60512.1"/>
    <property type="molecule type" value="Genomic_DNA"/>
</dbReference>
<evidence type="ECO:0000256" key="1">
    <source>
        <dbReference type="ARBA" id="ARBA00022729"/>
    </source>
</evidence>
<dbReference type="Pfam" id="PF03480">
    <property type="entry name" value="DctP"/>
    <property type="match status" value="1"/>
</dbReference>
<protein>
    <submittedName>
        <fullName evidence="3">C4-dicarboxylate ABC transporter</fullName>
    </submittedName>
</protein>
<dbReference type="InterPro" id="IPR018389">
    <property type="entry name" value="DctP_fam"/>
</dbReference>
<accession>A0A512NNK8</accession>
<comment type="caution">
    <text evidence="3">The sequence shown here is derived from an EMBL/GenBank/DDBJ whole genome shotgun (WGS) entry which is preliminary data.</text>
</comment>
<dbReference type="GO" id="GO:0055085">
    <property type="term" value="P:transmembrane transport"/>
    <property type="evidence" value="ECO:0007669"/>
    <property type="project" value="InterPro"/>
</dbReference>
<dbReference type="NCBIfam" id="NF037995">
    <property type="entry name" value="TRAP_S1"/>
    <property type="match status" value="1"/>
</dbReference>
<feature type="chain" id="PRO_5022178053" evidence="2">
    <location>
        <begin position="33"/>
        <end position="349"/>
    </location>
</feature>
<dbReference type="PANTHER" id="PTHR33376:SF15">
    <property type="entry name" value="BLL6794 PROTEIN"/>
    <property type="match status" value="1"/>
</dbReference>
<sequence>MKTRTLAPKLALALGLLGSMVGLAPAVAPALAQDKTVDLKISIWLPPAHPLVPATKEWAESITKASNGTIKTAIFPSEQLGKAFDHYDMARDGIADLTYINPGYQPGRFPIIAVGQIPFTFSDAKKGTAALDAWYRKLAATEMKDTHFCFAFIHDPGTYHGRKKVMVPEDIKGMKIRPAQSTIGQMVTMMGGTNVQASAPEAREVLERGVADGIFFPWGSMFLFGLDKVTKYHIDVPLYSTVFTYSMNKAKYDAMSPAQKKVIDDHCTGEWAVKLSSPWHDFEAAGKAKMKALSDHEVYTLTPDQLKQWQAAVAPLQKAWAEAVKKTGADPEAIYKDFQATVSKYGAGF</sequence>
<evidence type="ECO:0000313" key="4">
    <source>
        <dbReference type="Proteomes" id="UP000321058"/>
    </source>
</evidence>
<feature type="signal peptide" evidence="2">
    <location>
        <begin position="1"/>
        <end position="32"/>
    </location>
</feature>